<organism evidence="1 2">
    <name type="scientific">Sinorhizobium glycinis</name>
    <dbReference type="NCBI Taxonomy" id="1472378"/>
    <lineage>
        <taxon>Bacteria</taxon>
        <taxon>Pseudomonadati</taxon>
        <taxon>Pseudomonadota</taxon>
        <taxon>Alphaproteobacteria</taxon>
        <taxon>Hyphomicrobiales</taxon>
        <taxon>Rhizobiaceae</taxon>
        <taxon>Sinorhizobium/Ensifer group</taxon>
        <taxon>Sinorhizobium</taxon>
    </lineage>
</organism>
<dbReference type="Proteomes" id="UP000094025">
    <property type="component" value="Unassembled WGS sequence"/>
</dbReference>
<keyword evidence="2" id="KW-1185">Reference proteome</keyword>
<dbReference type="EMBL" id="LPUX01000064">
    <property type="protein sequence ID" value="OAP36940.1"/>
    <property type="molecule type" value="Genomic_DNA"/>
</dbReference>
<dbReference type="AlphaFoldDB" id="A0A178XNV6"/>
<reference evidence="1 2" key="1">
    <citation type="journal article" date="2016" name="Int. J. Syst. Evol. Microbiol.">
        <title>Ensifer glycinis sp. nov., an novel rhizobial species associated with Glycine spp.</title>
        <authorList>
            <person name="Yan H."/>
            <person name="Yan J."/>
            <person name="Sui X.H."/>
            <person name="Wang E.T."/>
            <person name="Chen W.X."/>
            <person name="Zhang X.X."/>
            <person name="Chen W.F."/>
        </authorList>
    </citation>
    <scope>NUCLEOTIDE SEQUENCE [LARGE SCALE GENOMIC DNA]</scope>
    <source>
        <strain evidence="1 2">CCBAU 23380</strain>
    </source>
</reference>
<sequence>MHAEECLQLHFDLKSGRALLSCGDKDYVLPDIYPTKETARMAAQKFAWEKLGWKDRAREFRQASEVPVWLR</sequence>
<dbReference type="RefSeq" id="WP_064244162.1">
    <property type="nucleotide sequence ID" value="NZ_LPUX01000064.1"/>
</dbReference>
<evidence type="ECO:0000313" key="2">
    <source>
        <dbReference type="Proteomes" id="UP000094025"/>
    </source>
</evidence>
<dbReference type="STRING" id="1472378.AU381_17680"/>
<protein>
    <submittedName>
        <fullName evidence="1">Uncharacterized protein</fullName>
    </submittedName>
</protein>
<comment type="caution">
    <text evidence="1">The sequence shown here is derived from an EMBL/GenBank/DDBJ whole genome shotgun (WGS) entry which is preliminary data.</text>
</comment>
<gene>
    <name evidence="1" type="ORF">AU381_17680</name>
</gene>
<accession>A0A178XNV6</accession>
<dbReference type="OrthoDB" id="8278561at2"/>
<proteinExistence type="predicted"/>
<evidence type="ECO:0000313" key="1">
    <source>
        <dbReference type="EMBL" id="OAP36940.1"/>
    </source>
</evidence>
<name>A0A178XNV6_9HYPH</name>